<evidence type="ECO:0000313" key="2">
    <source>
        <dbReference type="EMBL" id="KAK3927802.1"/>
    </source>
</evidence>
<reference evidence="2" key="2">
    <citation type="journal article" date="2023" name="BMC Genomics">
        <title>Pest status, molecular evolution, and epigenetic factors derived from the genome assembly of Frankliniella fusca, a thysanopteran phytovirus vector.</title>
        <authorList>
            <person name="Catto M.A."/>
            <person name="Labadie P.E."/>
            <person name="Jacobson A.L."/>
            <person name="Kennedy G.G."/>
            <person name="Srinivasan R."/>
            <person name="Hunt B.G."/>
        </authorList>
    </citation>
    <scope>NUCLEOTIDE SEQUENCE</scope>
    <source>
        <strain evidence="2">PL_HMW_Pooled</strain>
    </source>
</reference>
<evidence type="ECO:0000313" key="3">
    <source>
        <dbReference type="Proteomes" id="UP001219518"/>
    </source>
</evidence>
<feature type="compositionally biased region" description="Pro residues" evidence="1">
    <location>
        <begin position="144"/>
        <end position="159"/>
    </location>
</feature>
<dbReference type="AlphaFoldDB" id="A0AAE1LRL5"/>
<reference evidence="2" key="1">
    <citation type="submission" date="2021-07" db="EMBL/GenBank/DDBJ databases">
        <authorList>
            <person name="Catto M.A."/>
            <person name="Jacobson A."/>
            <person name="Kennedy G."/>
            <person name="Labadie P."/>
            <person name="Hunt B.G."/>
            <person name="Srinivasan R."/>
        </authorList>
    </citation>
    <scope>NUCLEOTIDE SEQUENCE</scope>
    <source>
        <strain evidence="2">PL_HMW_Pooled</strain>
        <tissue evidence="2">Head</tissue>
    </source>
</reference>
<accession>A0AAE1LRL5</accession>
<gene>
    <name evidence="2" type="ORF">KUF71_016087</name>
</gene>
<feature type="compositionally biased region" description="Low complexity" evidence="1">
    <location>
        <begin position="98"/>
        <end position="110"/>
    </location>
</feature>
<comment type="caution">
    <text evidence="2">The sequence shown here is derived from an EMBL/GenBank/DDBJ whole genome shotgun (WGS) entry which is preliminary data.</text>
</comment>
<feature type="compositionally biased region" description="Pro residues" evidence="1">
    <location>
        <begin position="85"/>
        <end position="97"/>
    </location>
</feature>
<feature type="compositionally biased region" description="Pro residues" evidence="1">
    <location>
        <begin position="36"/>
        <end position="47"/>
    </location>
</feature>
<dbReference type="Proteomes" id="UP001219518">
    <property type="component" value="Unassembled WGS sequence"/>
</dbReference>
<dbReference type="EMBL" id="JAHWGI010001301">
    <property type="protein sequence ID" value="KAK3927802.1"/>
    <property type="molecule type" value="Genomic_DNA"/>
</dbReference>
<proteinExistence type="predicted"/>
<keyword evidence="3" id="KW-1185">Reference proteome</keyword>
<sequence>MDAQQQADSDRLALFYQYFDPNEMLQGMEGVAPAAPSVPPSTMPPSTPAAAAVGERKKRGRPRLNAATPPKAKRRKREAAAAMLPPEPAAARPPPTASPAATAATAVPCDGAKEGMRSRRASPQPVGRAGPDLPETLLSLSHPLPSPGALPPPGRPPSPGAAGRRA</sequence>
<name>A0AAE1LRL5_9NEOP</name>
<organism evidence="2 3">
    <name type="scientific">Frankliniella fusca</name>
    <dbReference type="NCBI Taxonomy" id="407009"/>
    <lineage>
        <taxon>Eukaryota</taxon>
        <taxon>Metazoa</taxon>
        <taxon>Ecdysozoa</taxon>
        <taxon>Arthropoda</taxon>
        <taxon>Hexapoda</taxon>
        <taxon>Insecta</taxon>
        <taxon>Pterygota</taxon>
        <taxon>Neoptera</taxon>
        <taxon>Paraneoptera</taxon>
        <taxon>Thysanoptera</taxon>
        <taxon>Terebrantia</taxon>
        <taxon>Thripoidea</taxon>
        <taxon>Thripidae</taxon>
        <taxon>Frankliniella</taxon>
    </lineage>
</organism>
<feature type="region of interest" description="Disordered" evidence="1">
    <location>
        <begin position="30"/>
        <end position="166"/>
    </location>
</feature>
<protein>
    <submittedName>
        <fullName evidence="2">DNA topoisomerase 2-alpha</fullName>
    </submittedName>
</protein>
<evidence type="ECO:0000256" key="1">
    <source>
        <dbReference type="SAM" id="MobiDB-lite"/>
    </source>
</evidence>